<dbReference type="SUPFAM" id="SSF53448">
    <property type="entry name" value="Nucleotide-diphospho-sugar transferases"/>
    <property type="match status" value="1"/>
</dbReference>
<dbReference type="Gene3D" id="3.90.550.10">
    <property type="entry name" value="Spore Coat Polysaccharide Biosynthesis Protein SpsA, Chain A"/>
    <property type="match status" value="1"/>
</dbReference>
<reference evidence="7 8" key="1">
    <citation type="submission" date="2018-08" db="EMBL/GenBank/DDBJ databases">
        <title>A genome reference for cultivated species of the human gut microbiota.</title>
        <authorList>
            <person name="Zou Y."/>
            <person name="Xue W."/>
            <person name="Luo G."/>
        </authorList>
    </citation>
    <scope>NUCLEOTIDE SEQUENCE [LARGE SCALE GENOMIC DNA]</scope>
    <source>
        <strain evidence="6 8">AF12-25</strain>
        <strain evidence="5 7">AF14-8</strain>
    </source>
</reference>
<evidence type="ECO:0000313" key="7">
    <source>
        <dbReference type="Proteomes" id="UP000285379"/>
    </source>
</evidence>
<keyword evidence="1" id="KW-1133">Transmembrane helix</keyword>
<gene>
    <name evidence="6" type="ORF">DWV70_13525</name>
    <name evidence="5" type="ORF">DWW27_11410</name>
    <name evidence="3" type="ORF">GAY98_21720</name>
    <name evidence="4" type="ORF">L4X52_10310</name>
</gene>
<dbReference type="EMBL" id="QSAI01000025">
    <property type="protein sequence ID" value="RGW46658.1"/>
    <property type="molecule type" value="Genomic_DNA"/>
</dbReference>
<feature type="transmembrane region" description="Helical" evidence="1">
    <location>
        <begin position="276"/>
        <end position="295"/>
    </location>
</feature>
<dbReference type="EMBL" id="WDBI01000053">
    <property type="protein sequence ID" value="KAB6522397.1"/>
    <property type="molecule type" value="Genomic_DNA"/>
</dbReference>
<feature type="domain" description="Glycosyltransferase 2-like" evidence="2">
    <location>
        <begin position="5"/>
        <end position="110"/>
    </location>
</feature>
<dbReference type="AlphaFoldDB" id="A0A397WBN0"/>
<evidence type="ECO:0000256" key="1">
    <source>
        <dbReference type="SAM" id="Phobius"/>
    </source>
</evidence>
<evidence type="ECO:0000313" key="8">
    <source>
        <dbReference type="Proteomes" id="UP000285469"/>
    </source>
</evidence>
<keyword evidence="3" id="KW-0808">Transferase</keyword>
<evidence type="ECO:0000313" key="3">
    <source>
        <dbReference type="EMBL" id="KAB6522397.1"/>
    </source>
</evidence>
<dbReference type="EMBL" id="QRYT01000025">
    <property type="protein sequence ID" value="RGV08668.1"/>
    <property type="molecule type" value="Genomic_DNA"/>
</dbReference>
<reference evidence="4" key="3">
    <citation type="submission" date="2022-01" db="EMBL/GenBank/DDBJ databases">
        <authorList>
            <person name="Mingchao X."/>
        </authorList>
    </citation>
    <scope>NUCLEOTIDE SEQUENCE</scope>
    <source>
        <strain evidence="4">Bv4372</strain>
    </source>
</reference>
<dbReference type="Proteomes" id="UP000285469">
    <property type="component" value="Unassembled WGS sequence"/>
</dbReference>
<dbReference type="Proteomes" id="UP000285379">
    <property type="component" value="Unassembled WGS sequence"/>
</dbReference>
<dbReference type="Proteomes" id="UP001201179">
    <property type="component" value="Unassembled WGS sequence"/>
</dbReference>
<evidence type="ECO:0000313" key="9">
    <source>
        <dbReference type="Proteomes" id="UP000469427"/>
    </source>
</evidence>
<dbReference type="Pfam" id="PF00535">
    <property type="entry name" value="Glycos_transf_2"/>
    <property type="match status" value="1"/>
</dbReference>
<name>A0A397WBN0_PHOVU</name>
<dbReference type="Proteomes" id="UP000469427">
    <property type="component" value="Unassembled WGS sequence"/>
</dbReference>
<evidence type="ECO:0000259" key="2">
    <source>
        <dbReference type="Pfam" id="PF00535"/>
    </source>
</evidence>
<dbReference type="EMBL" id="JAKKWZ010000016">
    <property type="protein sequence ID" value="MCG0340373.1"/>
    <property type="molecule type" value="Genomic_DNA"/>
</dbReference>
<evidence type="ECO:0000313" key="6">
    <source>
        <dbReference type="EMBL" id="RGW46658.1"/>
    </source>
</evidence>
<proteinExistence type="predicted"/>
<dbReference type="CDD" id="cd00761">
    <property type="entry name" value="Glyco_tranf_GTA_type"/>
    <property type="match status" value="1"/>
</dbReference>
<comment type="caution">
    <text evidence="3">The sequence shown here is derived from an EMBL/GenBank/DDBJ whole genome shotgun (WGS) entry which is preliminary data.</text>
</comment>
<accession>A0A397WBN0</accession>
<keyword evidence="1" id="KW-0472">Membrane</keyword>
<organism evidence="3 9">
    <name type="scientific">Phocaeicola vulgatus</name>
    <name type="common">Bacteroides vulgatus</name>
    <dbReference type="NCBI Taxonomy" id="821"/>
    <lineage>
        <taxon>Bacteria</taxon>
        <taxon>Pseudomonadati</taxon>
        <taxon>Bacteroidota</taxon>
        <taxon>Bacteroidia</taxon>
        <taxon>Bacteroidales</taxon>
        <taxon>Bacteroidaceae</taxon>
        <taxon>Phocaeicola</taxon>
    </lineage>
</organism>
<evidence type="ECO:0000313" key="4">
    <source>
        <dbReference type="EMBL" id="MCG0340373.1"/>
    </source>
</evidence>
<dbReference type="RefSeq" id="WP_050764902.1">
    <property type="nucleotide sequence ID" value="NZ_BAABZK010000002.1"/>
</dbReference>
<dbReference type="GO" id="GO:0016740">
    <property type="term" value="F:transferase activity"/>
    <property type="evidence" value="ECO:0007669"/>
    <property type="project" value="UniProtKB-KW"/>
</dbReference>
<evidence type="ECO:0000313" key="5">
    <source>
        <dbReference type="EMBL" id="RGV08668.1"/>
    </source>
</evidence>
<feature type="transmembrane region" description="Helical" evidence="1">
    <location>
        <begin position="236"/>
        <end position="256"/>
    </location>
</feature>
<reference evidence="3 9" key="2">
    <citation type="journal article" date="2019" name="Nat. Med.">
        <title>A library of human gut bacterial isolates paired with longitudinal multiomics data enables mechanistic microbiome research.</title>
        <authorList>
            <person name="Poyet M."/>
            <person name="Groussin M."/>
            <person name="Gibbons S.M."/>
            <person name="Avila-Pacheco J."/>
            <person name="Jiang X."/>
            <person name="Kearney S.M."/>
            <person name="Perrotta A.R."/>
            <person name="Berdy B."/>
            <person name="Zhao S."/>
            <person name="Lieberman T.D."/>
            <person name="Swanson P.K."/>
            <person name="Smith M."/>
            <person name="Roesemann S."/>
            <person name="Alexander J.E."/>
            <person name="Rich S.A."/>
            <person name="Livny J."/>
            <person name="Vlamakis H."/>
            <person name="Clish C."/>
            <person name="Bullock K."/>
            <person name="Deik A."/>
            <person name="Scott J."/>
            <person name="Pierce K.A."/>
            <person name="Xavier R.J."/>
            <person name="Alm E.J."/>
        </authorList>
    </citation>
    <scope>NUCLEOTIDE SEQUENCE [LARGE SCALE GENOMIC DNA]</scope>
    <source>
        <strain evidence="3 9">BIOML-A122</strain>
    </source>
</reference>
<dbReference type="GeneID" id="93446255"/>
<dbReference type="InterPro" id="IPR001173">
    <property type="entry name" value="Glyco_trans_2-like"/>
</dbReference>
<sequence>MTLLSICIPCYGRVEYVRKTLKSIFIDNADVPLEKYEVIISDNDSNQAIKVLTEEFKYPNLRYFYTNCEGFMNSYYVLTYAQGEFFKLHNSQTLFRKGSLSKIISEIKNNIENKTLIFYTNGLLGSRKSQTYSNFNDFMYNLSYWSSWSNGFNIWKSEFDKIDKNLKLNKLFPHTSLFLTQHQAKLFCINDNLLFDVQRIPKRGGHNKFEAFTIEYPSLLDECCKKGHISTKCKKHILFGIMVQFLPSLLFNKYIIRIETFDDTGFRNNLKKYYPSYAYWLVLISVLGVPFRLFCRKLKNKR</sequence>
<dbReference type="InterPro" id="IPR029044">
    <property type="entry name" value="Nucleotide-diphossugar_trans"/>
</dbReference>
<protein>
    <submittedName>
        <fullName evidence="3 4">Glycosyltransferase</fullName>
    </submittedName>
</protein>
<keyword evidence="1" id="KW-0812">Transmembrane</keyword>